<dbReference type="KEGG" id="aaci:ASQ49_13390"/>
<dbReference type="EMBL" id="CP014352">
    <property type="protein sequence ID" value="AMS04594.1"/>
    <property type="molecule type" value="Genomic_DNA"/>
</dbReference>
<dbReference type="InterPro" id="IPR016499">
    <property type="entry name" value="NucleicA-bd_Rv2694c_prd"/>
</dbReference>
<dbReference type="AlphaFoldDB" id="A0A142KEQ6"/>
<evidence type="ECO:0000313" key="4">
    <source>
        <dbReference type="Proteomes" id="UP000178666"/>
    </source>
</evidence>
<gene>
    <name evidence="2" type="ORF">A8L58_04430</name>
    <name evidence="1" type="ORF">AXH35_02965</name>
</gene>
<organism evidence="1 3">
    <name type="scientific">Acidipropionibacterium acidipropionici</name>
    <dbReference type="NCBI Taxonomy" id="1748"/>
    <lineage>
        <taxon>Bacteria</taxon>
        <taxon>Bacillati</taxon>
        <taxon>Actinomycetota</taxon>
        <taxon>Actinomycetes</taxon>
        <taxon>Propionibacteriales</taxon>
        <taxon>Propionibacteriaceae</taxon>
        <taxon>Acidipropionibacterium</taxon>
    </lineage>
</organism>
<name>A0A142KEQ6_9ACTN</name>
<dbReference type="EMBL" id="CP015970">
    <property type="protein sequence ID" value="AOZ46084.1"/>
    <property type="molecule type" value="Genomic_DNA"/>
</dbReference>
<evidence type="ECO:0000313" key="3">
    <source>
        <dbReference type="Proteomes" id="UP000075221"/>
    </source>
</evidence>
<sequence length="130" mass="14417">MADRSITSGGRVGVLRRVLRRVAASNEDLEDDELRQSSIDAGAMTVADAALRTRVKLQGRIEVLTLNPKGTNRWLEAELSDGTGTVHLIWMGRRRIPGLRAGRRLAVEGLIAAVDGRRVIYNPRYQLLNE</sequence>
<evidence type="ECO:0000313" key="2">
    <source>
        <dbReference type="EMBL" id="AOZ46084.1"/>
    </source>
</evidence>
<dbReference type="OrthoDB" id="3268233at2"/>
<dbReference type="GeneID" id="88085998"/>
<dbReference type="CDD" id="cd04488">
    <property type="entry name" value="RecG_wedge_OBF"/>
    <property type="match status" value="1"/>
</dbReference>
<proteinExistence type="predicted"/>
<keyword evidence="1" id="KW-0238">DNA-binding</keyword>
<evidence type="ECO:0000313" key="1">
    <source>
        <dbReference type="EMBL" id="AMS04594.1"/>
    </source>
</evidence>
<accession>A0A142KEQ6</accession>
<dbReference type="Proteomes" id="UP000075221">
    <property type="component" value="Chromosome"/>
</dbReference>
<reference evidence="2 4" key="1">
    <citation type="journal article" date="2016" name="Plant Dis.">
        <title>Improved production of propionic acid using genome shuffling.</title>
        <authorList>
            <person name="Luna-Flores C.H."/>
            <person name="Palfreyman R.W."/>
            <person name="Kromer J.O."/>
            <person name="Nielsen L.K."/>
            <person name="Marcellin E."/>
        </authorList>
    </citation>
    <scope>NUCLEOTIDE SEQUENCE [LARGE SCALE GENOMIC DNA]</scope>
    <source>
        <strain evidence="2 4">F3E8</strain>
    </source>
</reference>
<protein>
    <submittedName>
        <fullName evidence="1">DNA-binding protein</fullName>
    </submittedName>
</protein>
<dbReference type="GO" id="GO:0003677">
    <property type="term" value="F:DNA binding"/>
    <property type="evidence" value="ECO:0007669"/>
    <property type="project" value="UniProtKB-KW"/>
</dbReference>
<dbReference type="Proteomes" id="UP000178666">
    <property type="component" value="Chromosome"/>
</dbReference>
<dbReference type="OMA" id="GQEVTMI"/>
<dbReference type="PIRSF" id="PIRSF006910">
    <property type="entry name" value="NA_bind_Rv2694c_prd"/>
    <property type="match status" value="1"/>
</dbReference>
<reference evidence="1 3" key="2">
    <citation type="submission" date="2016-02" db="EMBL/GenBank/DDBJ databases">
        <title>Complete Genome Sequence of Propionibacterium acidipropionici ATCC 55737.</title>
        <authorList>
            <person name="Luna Flores C.H."/>
            <person name="Nielsen L.K."/>
            <person name="Marcellin E."/>
        </authorList>
    </citation>
    <scope>NUCLEOTIDE SEQUENCE [LARGE SCALE GENOMIC DNA]</scope>
    <source>
        <strain evidence="1 3">ATCC 55737</strain>
    </source>
</reference>
<keyword evidence="4" id="KW-1185">Reference proteome</keyword>
<dbReference type="RefSeq" id="WP_015070345.1">
    <property type="nucleotide sequence ID" value="NZ_CP013126.1"/>
</dbReference>